<comment type="similarity">
    <text evidence="5">Belongs to the cyclin family.</text>
</comment>
<evidence type="ECO:0000256" key="6">
    <source>
        <dbReference type="SAM" id="Coils"/>
    </source>
</evidence>
<keyword evidence="6" id="KW-0175">Coiled coil</keyword>
<keyword evidence="2" id="KW-0963">Cytoplasm</keyword>
<dbReference type="GO" id="GO:0005540">
    <property type="term" value="F:hyaluronic acid binding"/>
    <property type="evidence" value="ECO:0007669"/>
    <property type="project" value="InterPro"/>
</dbReference>
<reference evidence="9" key="1">
    <citation type="submission" date="2020-03" db="EMBL/GenBank/DDBJ databases">
        <title>Studies in the Genomics of Life Span.</title>
        <authorList>
            <person name="Glass D."/>
        </authorList>
    </citation>
    <scope>NUCLEOTIDE SEQUENCE</scope>
    <source>
        <strain evidence="9">SUZIE</strain>
        <tissue evidence="9">Muscle</tissue>
    </source>
</reference>
<evidence type="ECO:0000256" key="4">
    <source>
        <dbReference type="ARBA" id="ARBA00023212"/>
    </source>
</evidence>
<feature type="compositionally biased region" description="Gly residues" evidence="7">
    <location>
        <begin position="886"/>
        <end position="906"/>
    </location>
</feature>
<proteinExistence type="inferred from homology"/>
<dbReference type="InterPro" id="IPR036915">
    <property type="entry name" value="Cyclin-like_sf"/>
</dbReference>
<evidence type="ECO:0000256" key="3">
    <source>
        <dbReference type="ARBA" id="ARBA00023127"/>
    </source>
</evidence>
<comment type="subcellular location">
    <subcellularLocation>
        <location evidence="1">Cytoplasm</location>
        <location evidence="1">Cytoskeleton</location>
        <location evidence="1">Spindle</location>
    </subcellularLocation>
</comment>
<evidence type="ECO:0000313" key="9">
    <source>
        <dbReference type="EMBL" id="MBZ3882693.1"/>
    </source>
</evidence>
<dbReference type="CDD" id="cd20583">
    <property type="entry name" value="CYCLIN_CCNG1"/>
    <property type="match status" value="1"/>
</dbReference>
<dbReference type="Proteomes" id="UP001166674">
    <property type="component" value="Unassembled WGS sequence"/>
</dbReference>
<dbReference type="Gene3D" id="1.10.472.10">
    <property type="entry name" value="Cyclin-like"/>
    <property type="match status" value="1"/>
</dbReference>
<dbReference type="InterPro" id="IPR006671">
    <property type="entry name" value="Cyclin_N"/>
</dbReference>
<dbReference type="InterPro" id="IPR013763">
    <property type="entry name" value="Cyclin-like_dom"/>
</dbReference>
<dbReference type="InterPro" id="IPR026203">
    <property type="entry name" value="IHABP"/>
</dbReference>
<feature type="domain" description="Cyclin-like" evidence="8">
    <location>
        <begin position="57"/>
        <end position="143"/>
    </location>
</feature>
<evidence type="ECO:0000256" key="5">
    <source>
        <dbReference type="RuleBase" id="RU000383"/>
    </source>
</evidence>
<dbReference type="Pfam" id="PF04321">
    <property type="entry name" value="RmlD_sub_bind"/>
    <property type="match status" value="1"/>
</dbReference>
<dbReference type="GO" id="GO:0051726">
    <property type="term" value="P:regulation of cell cycle"/>
    <property type="evidence" value="ECO:0007669"/>
    <property type="project" value="UniProtKB-ARBA"/>
</dbReference>
<accession>A0AA41N2Q3</accession>
<dbReference type="PANTHER" id="PTHR18956">
    <property type="entry name" value="HYALURONAN MEDIATED MOTILITY RECEPTOR"/>
    <property type="match status" value="1"/>
</dbReference>
<feature type="region of interest" description="Disordered" evidence="7">
    <location>
        <begin position="862"/>
        <end position="933"/>
    </location>
</feature>
<evidence type="ECO:0000259" key="8">
    <source>
        <dbReference type="SMART" id="SM00385"/>
    </source>
</evidence>
<keyword evidence="10" id="KW-1185">Reference proteome</keyword>
<gene>
    <name evidence="9" type="ORF">SUZIE_169215</name>
</gene>
<dbReference type="EMBL" id="JAATJV010382900">
    <property type="protein sequence ID" value="MBZ3882693.1"/>
    <property type="molecule type" value="Genomic_DNA"/>
</dbReference>
<evidence type="ECO:0000256" key="7">
    <source>
        <dbReference type="SAM" id="MobiDB-lite"/>
    </source>
</evidence>
<protein>
    <submittedName>
        <fullName evidence="9">Hyaluronan mediated motility receptor</fullName>
    </submittedName>
</protein>
<dbReference type="InterPro" id="IPR031794">
    <property type="entry name" value="HMMR_C"/>
</dbReference>
<dbReference type="InterPro" id="IPR036291">
    <property type="entry name" value="NAD(P)-bd_dom_sf"/>
</dbReference>
<feature type="coiled-coil region" evidence="6">
    <location>
        <begin position="784"/>
        <end position="828"/>
    </location>
</feature>
<name>A0AA41N2Q3_SCICA</name>
<keyword evidence="4" id="KW-0206">Cytoskeleton</keyword>
<feature type="region of interest" description="Disordered" evidence="7">
    <location>
        <begin position="217"/>
        <end position="261"/>
    </location>
</feature>
<sequence length="1287" mass="146598">MIEVLTTTDSQKLLHQLNTLLEQESRSQPKVCGLRLIESAHDNGLRMTARLRDFEVKDLLSLTQFFGFDTETFSLAVNLLDRFLSKMKVQPKHLGCVGLSCFYLAVKSIEEERNVPLATDLIRISQYRFTVSDLMRMEKIVLEKPSVLALSIIALEIQAQNYVELTEGVECLQKHSKQTPYLLGTEPALQRRDFTGLVSPNRDQRLEKRVRCAPSPGAYDVNSSEISKGPVSFQKSQRFKKQKESQQNLSVDKDSTMPSTAKKAKTLGLKIRVLVQERGAQDKRIQDMETELEKMEAKLNAVVREKTSLSANNASLEKQLIELTRTNELLKSKSMMAKQEGMEMKLLVTQKNLEESQGKIAHLEGKLVSIEKEKIDERSETEKLLEYIEEISCASDQVEKYKLDIAQLEENVKEKSHEILILKQSLEENIMLSKQMEDLNAKCQLLEKEKEDLLNMKTERDESLNAEMQNLKEKLILEKQEHERLQQKELQIESLLQQEKELSSSLQQKLFCYQQEMIKEKTLFKEELKLALEELDLVQQKEEQTERLVKQLEEETKTTAEELKLLEEQLKEKEAEMEKNDAAHMQATLILQERYNSTVQNLEDVTAQFESYKALIISELEDLRLENSSLQEKVAKAEKRAKDVQHQILTTENTNQEYARMLVDLQNRSALKEVEIKEMTVSSLKKITDLQNQLKQQDEDFKKQLEEEEVRKAGKENTMAELTEEVNKWRLLYEDLYKKTKPFELQLDAFEAEKRALLSEHGATQEQLNKIRDSYAELLGHQNLKQKIKHVVKLKDENSQLKSEVSKLRSQLAKKKQNERKLQEELNKVLGIKRFDPSKAFHHESKENFALKTPLKEDLARGLGASREGPPPFRSVRGAWPISRRGLGGGSRKRGAGVGRGLGEAGRGLQSCCPQRSGVGGGGGRSGGGAKTAGMVGREKELSIHFVPGSCRLVEEEINIPSRRVLVTGATGLLGRAVYKEFQQNNWHAVGCGFRRARPKFEQVNLLDSNAVHHIIHEFQPHVIVHCAAERRPDVVENQPDAASQLNVDASGNLAKEAATIGAFLIYISSDYVFDGTDPPYREEDIPSPLNLYGKTKLEGEKAVLENNLGAAVLRIPVLYGEVEKLEERAAVLRIPVLYGEVEKLEESAVTVMFDKVQFSNKSANMDHWQQRFPTHVKDVATVCRQLAEKRMLDPSIKGTFHWSGNEQMTKYEMACAIADAFNLPSSHLRPITDSPVIGAQRPRNAQLDCSKLETLGIGQRTPFRIGIKESLWPFLIDKRWRQTVFH</sequence>
<dbReference type="Pfam" id="PF00134">
    <property type="entry name" value="Cyclin_N"/>
    <property type="match status" value="1"/>
</dbReference>
<dbReference type="CDD" id="cd05254">
    <property type="entry name" value="dTDP_HR_like_SDR_e"/>
    <property type="match status" value="1"/>
</dbReference>
<dbReference type="SMART" id="SM00385">
    <property type="entry name" value="CYCLIN"/>
    <property type="match status" value="1"/>
</dbReference>
<evidence type="ECO:0000256" key="1">
    <source>
        <dbReference type="ARBA" id="ARBA00004186"/>
    </source>
</evidence>
<feature type="compositionally biased region" description="Gly residues" evidence="7">
    <location>
        <begin position="918"/>
        <end position="931"/>
    </location>
</feature>
<dbReference type="GO" id="GO:0016020">
    <property type="term" value="C:membrane"/>
    <property type="evidence" value="ECO:0007669"/>
    <property type="project" value="TreeGrafter"/>
</dbReference>
<keyword evidence="3 5" id="KW-0195">Cyclin</keyword>
<dbReference type="FunFam" id="1.10.472.10:FF:000006">
    <property type="entry name" value="Cyclin I"/>
    <property type="match status" value="1"/>
</dbReference>
<feature type="coiled-coil region" evidence="6">
    <location>
        <begin position="278"/>
        <end position="583"/>
    </location>
</feature>
<dbReference type="SUPFAM" id="SSF51735">
    <property type="entry name" value="NAD(P)-binding Rossmann-fold domains"/>
    <property type="match status" value="1"/>
</dbReference>
<dbReference type="Pfam" id="PF15908">
    <property type="entry name" value="HMMR_C"/>
    <property type="match status" value="1"/>
</dbReference>
<feature type="coiled-coil region" evidence="6">
    <location>
        <begin position="687"/>
        <end position="739"/>
    </location>
</feature>
<evidence type="ECO:0000256" key="2">
    <source>
        <dbReference type="ARBA" id="ARBA00022490"/>
    </source>
</evidence>
<dbReference type="SUPFAM" id="SSF47954">
    <property type="entry name" value="Cyclin-like"/>
    <property type="match status" value="1"/>
</dbReference>
<dbReference type="Pfam" id="PF15905">
    <property type="entry name" value="HMMR_N"/>
    <property type="match status" value="1"/>
</dbReference>
<dbReference type="InterPro" id="IPR029903">
    <property type="entry name" value="RmlD-like-bd"/>
</dbReference>
<dbReference type="Gene3D" id="3.40.50.720">
    <property type="entry name" value="NAD(P)-binding Rossmann-like Domain"/>
    <property type="match status" value="2"/>
</dbReference>
<keyword evidence="9" id="KW-0675">Receptor</keyword>
<comment type="caution">
    <text evidence="9">The sequence shown here is derived from an EMBL/GenBank/DDBJ whole genome shotgun (WGS) entry which is preliminary data.</text>
</comment>
<dbReference type="GO" id="GO:0005819">
    <property type="term" value="C:spindle"/>
    <property type="evidence" value="ECO:0007669"/>
    <property type="project" value="UniProtKB-SubCell"/>
</dbReference>
<evidence type="ECO:0000313" key="10">
    <source>
        <dbReference type="Proteomes" id="UP001166674"/>
    </source>
</evidence>
<organism evidence="9 10">
    <name type="scientific">Sciurus carolinensis</name>
    <name type="common">Eastern gray squirrel</name>
    <dbReference type="NCBI Taxonomy" id="30640"/>
    <lineage>
        <taxon>Eukaryota</taxon>
        <taxon>Metazoa</taxon>
        <taxon>Chordata</taxon>
        <taxon>Craniata</taxon>
        <taxon>Vertebrata</taxon>
        <taxon>Euteleostomi</taxon>
        <taxon>Mammalia</taxon>
        <taxon>Eutheria</taxon>
        <taxon>Euarchontoglires</taxon>
        <taxon>Glires</taxon>
        <taxon>Rodentia</taxon>
        <taxon>Sciuromorpha</taxon>
        <taxon>Sciuridae</taxon>
        <taxon>Sciurinae</taxon>
        <taxon>Sciurini</taxon>
        <taxon>Sciurus</taxon>
    </lineage>
</organism>
<dbReference type="PANTHER" id="PTHR18956:SF6">
    <property type="entry name" value="HYALURONAN MEDIATED MOTILITY RECEPTOR"/>
    <property type="match status" value="1"/>
</dbReference>
<feature type="coiled-coil region" evidence="6">
    <location>
        <begin position="613"/>
        <end position="654"/>
    </location>
</feature>